<dbReference type="EMBL" id="MU007009">
    <property type="protein sequence ID" value="KAF2436973.1"/>
    <property type="molecule type" value="Genomic_DNA"/>
</dbReference>
<dbReference type="AlphaFoldDB" id="A0A9P4U5C7"/>
<feature type="compositionally biased region" description="Low complexity" evidence="2">
    <location>
        <begin position="190"/>
        <end position="205"/>
    </location>
</feature>
<feature type="compositionally biased region" description="Low complexity" evidence="2">
    <location>
        <begin position="494"/>
        <end position="504"/>
    </location>
</feature>
<evidence type="ECO:0000313" key="4">
    <source>
        <dbReference type="EMBL" id="KAF2436973.1"/>
    </source>
</evidence>
<dbReference type="CDD" id="cd06257">
    <property type="entry name" value="DnaJ"/>
    <property type="match status" value="1"/>
</dbReference>
<dbReference type="InterPro" id="IPR036869">
    <property type="entry name" value="J_dom_sf"/>
</dbReference>
<evidence type="ECO:0000313" key="5">
    <source>
        <dbReference type="Proteomes" id="UP000800235"/>
    </source>
</evidence>
<organism evidence="4 5">
    <name type="scientific">Tothia fuscella</name>
    <dbReference type="NCBI Taxonomy" id="1048955"/>
    <lineage>
        <taxon>Eukaryota</taxon>
        <taxon>Fungi</taxon>
        <taxon>Dikarya</taxon>
        <taxon>Ascomycota</taxon>
        <taxon>Pezizomycotina</taxon>
        <taxon>Dothideomycetes</taxon>
        <taxon>Pleosporomycetidae</taxon>
        <taxon>Venturiales</taxon>
        <taxon>Cylindrosympodiaceae</taxon>
        <taxon>Tothia</taxon>
    </lineage>
</organism>
<dbReference type="InterPro" id="IPR052814">
    <property type="entry name" value="Peroxisomal_DnaJ"/>
</dbReference>
<dbReference type="PANTHER" id="PTHR45006:SF1">
    <property type="entry name" value="DNAJ-LIKE PROTEIN 1"/>
    <property type="match status" value="1"/>
</dbReference>
<feature type="region of interest" description="Disordered" evidence="2">
    <location>
        <begin position="122"/>
        <end position="208"/>
    </location>
</feature>
<dbReference type="Pfam" id="PF14308">
    <property type="entry name" value="DnaJ-X"/>
    <property type="match status" value="1"/>
</dbReference>
<dbReference type="PRINTS" id="PR00625">
    <property type="entry name" value="JDOMAIN"/>
</dbReference>
<name>A0A9P4U5C7_9PEZI</name>
<dbReference type="OrthoDB" id="552049at2759"/>
<protein>
    <submittedName>
        <fullName evidence="4">DnaJ-domain-containing protein</fullName>
    </submittedName>
</protein>
<dbReference type="Gene3D" id="1.10.287.110">
    <property type="entry name" value="DnaJ domain"/>
    <property type="match status" value="1"/>
</dbReference>
<dbReference type="GO" id="GO:0016558">
    <property type="term" value="P:protein import into peroxisome matrix"/>
    <property type="evidence" value="ECO:0007669"/>
    <property type="project" value="TreeGrafter"/>
</dbReference>
<dbReference type="PANTHER" id="PTHR45006">
    <property type="entry name" value="DNAJ-LIKE PROTEIN 1"/>
    <property type="match status" value="1"/>
</dbReference>
<feature type="compositionally biased region" description="Polar residues" evidence="2">
    <location>
        <begin position="151"/>
        <end position="169"/>
    </location>
</feature>
<sequence>MVVDTIYYDALQVSPNATELEIKKAYRKLAIKLHPDKNPGDETANVKFQEIGEAYQILSDKALRSQYDKYGKEKAQPSAGFEDPAEFFTMIFGGEAFVDWIGEIALMKDLTKTMDITMKEGEEGAETPTDGATPAGASTPAGPTSAETSKDSANSHSAFPSADSSASTNVPPPSVHLAPEQPFTTGAKQARTPSPSASSRSDSSTQQGIPTRLAIDHKAHLTEEEARLNAANMTEEEKQLKEKKKKGGLTKEQQEELKAYELERRRQREERVDTLAKNLINYISVWTETDKGPDVTTAFKEKTKLEIENLKMESFGLEIMHAIGQTYLSKATAFLKSHKSFLGIGGFWARVKDKSALAKDTWGTISTAIDAQMTMEEMAKAEERGGEDWTDEKKAEYEKRVTGKILAAAWRGSKFEIQSVLRDVCNKLLDDKSVKVEKRLERAQALVIVGELFGKAERDPDEEGDFMAFEQLMAEAQMKKEKKEEKKHKKEKSGASASASASTHGSHEKETSSKQEYDTKFAEGGWAREKQ</sequence>
<accession>A0A9P4U5C7</accession>
<comment type="caution">
    <text evidence="4">The sequence shown here is derived from an EMBL/GenBank/DDBJ whole genome shotgun (WGS) entry which is preliminary data.</text>
</comment>
<dbReference type="SMART" id="SM00271">
    <property type="entry name" value="DnaJ"/>
    <property type="match status" value="1"/>
</dbReference>
<feature type="domain" description="J" evidence="3">
    <location>
        <begin position="6"/>
        <end position="71"/>
    </location>
</feature>
<dbReference type="SUPFAM" id="SSF46565">
    <property type="entry name" value="Chaperone J-domain"/>
    <property type="match status" value="1"/>
</dbReference>
<reference evidence="4" key="1">
    <citation type="journal article" date="2020" name="Stud. Mycol.">
        <title>101 Dothideomycetes genomes: a test case for predicting lifestyles and emergence of pathogens.</title>
        <authorList>
            <person name="Haridas S."/>
            <person name="Albert R."/>
            <person name="Binder M."/>
            <person name="Bloem J."/>
            <person name="Labutti K."/>
            <person name="Salamov A."/>
            <person name="Andreopoulos B."/>
            <person name="Baker S."/>
            <person name="Barry K."/>
            <person name="Bills G."/>
            <person name="Bluhm B."/>
            <person name="Cannon C."/>
            <person name="Castanera R."/>
            <person name="Culley D."/>
            <person name="Daum C."/>
            <person name="Ezra D."/>
            <person name="Gonzalez J."/>
            <person name="Henrissat B."/>
            <person name="Kuo A."/>
            <person name="Liang C."/>
            <person name="Lipzen A."/>
            <person name="Lutzoni F."/>
            <person name="Magnuson J."/>
            <person name="Mondo S."/>
            <person name="Nolan M."/>
            <person name="Ohm R."/>
            <person name="Pangilinan J."/>
            <person name="Park H.-J."/>
            <person name="Ramirez L."/>
            <person name="Alfaro M."/>
            <person name="Sun H."/>
            <person name="Tritt A."/>
            <person name="Yoshinaga Y."/>
            <person name="Zwiers L.-H."/>
            <person name="Turgeon B."/>
            <person name="Goodwin S."/>
            <person name="Spatafora J."/>
            <person name="Crous P."/>
            <person name="Grigoriev I."/>
        </authorList>
    </citation>
    <scope>NUCLEOTIDE SEQUENCE</scope>
    <source>
        <strain evidence="4">CBS 130266</strain>
    </source>
</reference>
<dbReference type="FunFam" id="1.10.287.110:FF:000028">
    <property type="entry name" value="DnaJ domain protein"/>
    <property type="match status" value="1"/>
</dbReference>
<dbReference type="GO" id="GO:0005829">
    <property type="term" value="C:cytosol"/>
    <property type="evidence" value="ECO:0007669"/>
    <property type="project" value="UniProtKB-ARBA"/>
</dbReference>
<evidence type="ECO:0000259" key="3">
    <source>
        <dbReference type="PROSITE" id="PS50076"/>
    </source>
</evidence>
<feature type="region of interest" description="Disordered" evidence="2">
    <location>
        <begin position="473"/>
        <end position="531"/>
    </location>
</feature>
<evidence type="ECO:0000256" key="1">
    <source>
        <dbReference type="ARBA" id="ARBA00023186"/>
    </source>
</evidence>
<dbReference type="Pfam" id="PF00226">
    <property type="entry name" value="DnaJ"/>
    <property type="match status" value="1"/>
</dbReference>
<feature type="region of interest" description="Disordered" evidence="2">
    <location>
        <begin position="228"/>
        <end position="253"/>
    </location>
</feature>
<dbReference type="InterPro" id="IPR026894">
    <property type="entry name" value="DnaJ_X"/>
</dbReference>
<feature type="compositionally biased region" description="Basic and acidic residues" evidence="2">
    <location>
        <begin position="505"/>
        <end position="531"/>
    </location>
</feature>
<keyword evidence="5" id="KW-1185">Reference proteome</keyword>
<gene>
    <name evidence="4" type="ORF">EJ08DRAFT_644515</name>
</gene>
<dbReference type="PROSITE" id="PS00636">
    <property type="entry name" value="DNAJ_1"/>
    <property type="match status" value="1"/>
</dbReference>
<feature type="compositionally biased region" description="Low complexity" evidence="2">
    <location>
        <begin position="126"/>
        <end position="146"/>
    </location>
</feature>
<dbReference type="PROSITE" id="PS50076">
    <property type="entry name" value="DNAJ_2"/>
    <property type="match status" value="1"/>
</dbReference>
<evidence type="ECO:0000256" key="2">
    <source>
        <dbReference type="SAM" id="MobiDB-lite"/>
    </source>
</evidence>
<dbReference type="InterPro" id="IPR018253">
    <property type="entry name" value="DnaJ_domain_CS"/>
</dbReference>
<dbReference type="Proteomes" id="UP000800235">
    <property type="component" value="Unassembled WGS sequence"/>
</dbReference>
<dbReference type="InterPro" id="IPR001623">
    <property type="entry name" value="DnaJ_domain"/>
</dbReference>
<keyword evidence="1" id="KW-0143">Chaperone</keyword>
<proteinExistence type="predicted"/>